<organism evidence="9 10">
    <name type="scientific">Amborella trichopoda</name>
    <dbReference type="NCBI Taxonomy" id="13333"/>
    <lineage>
        <taxon>Eukaryota</taxon>
        <taxon>Viridiplantae</taxon>
        <taxon>Streptophyta</taxon>
        <taxon>Embryophyta</taxon>
        <taxon>Tracheophyta</taxon>
        <taxon>Spermatophyta</taxon>
        <taxon>Magnoliopsida</taxon>
        <taxon>Amborellales</taxon>
        <taxon>Amborellaceae</taxon>
        <taxon>Amborella</taxon>
    </lineage>
</organism>
<keyword evidence="4" id="KW-0862">Zinc</keyword>
<evidence type="ECO:0000256" key="4">
    <source>
        <dbReference type="ARBA" id="ARBA00022833"/>
    </source>
</evidence>
<evidence type="ECO:0000313" key="10">
    <source>
        <dbReference type="Proteomes" id="UP000017836"/>
    </source>
</evidence>
<evidence type="ECO:0000313" key="9">
    <source>
        <dbReference type="EMBL" id="ERN16161.1"/>
    </source>
</evidence>
<dbReference type="PANTHER" id="PTHR46309:SF1">
    <property type="entry name" value="PHD FINGER PROTEIN 12"/>
    <property type="match status" value="1"/>
</dbReference>
<evidence type="ECO:0000256" key="6">
    <source>
        <dbReference type="PROSITE-ProRule" id="PRU00146"/>
    </source>
</evidence>
<dbReference type="Pfam" id="PF16135">
    <property type="entry name" value="TDBD"/>
    <property type="match status" value="1"/>
</dbReference>
<feature type="domain" description="PHD-type" evidence="8">
    <location>
        <begin position="808"/>
        <end position="853"/>
    </location>
</feature>
<name>U5CSE1_AMBTC</name>
<evidence type="ECO:0000256" key="2">
    <source>
        <dbReference type="ARBA" id="ARBA00022723"/>
    </source>
</evidence>
<dbReference type="SMART" id="SM00249">
    <property type="entry name" value="PHD"/>
    <property type="match status" value="2"/>
</dbReference>
<dbReference type="GO" id="GO:0006357">
    <property type="term" value="P:regulation of transcription by RNA polymerase II"/>
    <property type="evidence" value="ECO:0000318"/>
    <property type="project" value="GO_Central"/>
</dbReference>
<dbReference type="InterPro" id="IPR032308">
    <property type="entry name" value="TDBD"/>
</dbReference>
<dbReference type="CDD" id="cd15567">
    <property type="entry name" value="PHD4_NSD"/>
    <property type="match status" value="1"/>
</dbReference>
<keyword evidence="5" id="KW-0539">Nucleus</keyword>
<keyword evidence="2" id="KW-0479">Metal-binding</keyword>
<dbReference type="Pfam" id="PF00628">
    <property type="entry name" value="PHD"/>
    <property type="match status" value="1"/>
</dbReference>
<dbReference type="GO" id="GO:0003714">
    <property type="term" value="F:transcription corepressor activity"/>
    <property type="evidence" value="ECO:0000318"/>
    <property type="project" value="GO_Central"/>
</dbReference>
<dbReference type="InterPro" id="IPR056511">
    <property type="entry name" value="IDM1_C"/>
</dbReference>
<dbReference type="HOGENOM" id="CLU_263099_0_0_1"/>
<dbReference type="PROSITE" id="PS50016">
    <property type="entry name" value="ZF_PHD_2"/>
    <property type="match status" value="1"/>
</dbReference>
<dbReference type="InterPro" id="IPR016181">
    <property type="entry name" value="Acyl_CoA_acyltransferase"/>
</dbReference>
<keyword evidence="10" id="KW-1185">Reference proteome</keyword>
<accession>U5CSE1</accession>
<dbReference type="CDD" id="cd04301">
    <property type="entry name" value="NAT_SF"/>
    <property type="match status" value="1"/>
</dbReference>
<dbReference type="GO" id="GO:0005634">
    <property type="term" value="C:nucleus"/>
    <property type="evidence" value="ECO:0000318"/>
    <property type="project" value="GO_Central"/>
</dbReference>
<reference evidence="10" key="1">
    <citation type="journal article" date="2013" name="Science">
        <title>The Amborella genome and the evolution of flowering plants.</title>
        <authorList>
            <consortium name="Amborella Genome Project"/>
        </authorList>
    </citation>
    <scope>NUCLEOTIDE SEQUENCE [LARGE SCALE GENOMIC DNA]</scope>
</reference>
<dbReference type="SUPFAM" id="SSF55729">
    <property type="entry name" value="Acyl-CoA N-acyltransferases (Nat)"/>
    <property type="match status" value="1"/>
</dbReference>
<dbReference type="InterPro" id="IPR011011">
    <property type="entry name" value="Znf_FYVE_PHD"/>
</dbReference>
<dbReference type="Pfam" id="PF23209">
    <property type="entry name" value="IDM1_C"/>
    <property type="match status" value="1"/>
</dbReference>
<dbReference type="InterPro" id="IPR019787">
    <property type="entry name" value="Znf_PHD-finger"/>
</dbReference>
<feature type="region of interest" description="Disordered" evidence="7">
    <location>
        <begin position="389"/>
        <end position="414"/>
    </location>
</feature>
<dbReference type="InterPro" id="IPR042163">
    <property type="entry name" value="PHF12"/>
</dbReference>
<keyword evidence="3 6" id="KW-0863">Zinc-finger</keyword>
<dbReference type="InterPro" id="IPR001965">
    <property type="entry name" value="Znf_PHD"/>
</dbReference>
<protein>
    <recommendedName>
        <fullName evidence="8">PHD-type domain-containing protein</fullName>
    </recommendedName>
</protein>
<dbReference type="EMBL" id="KI392485">
    <property type="protein sequence ID" value="ERN16161.1"/>
    <property type="molecule type" value="Genomic_DNA"/>
</dbReference>
<feature type="compositionally biased region" description="Low complexity" evidence="7">
    <location>
        <begin position="654"/>
        <end position="666"/>
    </location>
</feature>
<evidence type="ECO:0000256" key="7">
    <source>
        <dbReference type="SAM" id="MobiDB-lite"/>
    </source>
</evidence>
<feature type="compositionally biased region" description="Basic residues" evidence="7">
    <location>
        <begin position="389"/>
        <end position="402"/>
    </location>
</feature>
<dbReference type="Proteomes" id="UP000017836">
    <property type="component" value="Unassembled WGS sequence"/>
</dbReference>
<feature type="region of interest" description="Disordered" evidence="7">
    <location>
        <begin position="646"/>
        <end position="675"/>
    </location>
</feature>
<feature type="region of interest" description="Disordered" evidence="7">
    <location>
        <begin position="199"/>
        <end position="228"/>
    </location>
</feature>
<dbReference type="eggNOG" id="ENOG502QRCD">
    <property type="taxonomic scope" value="Eukaryota"/>
</dbReference>
<dbReference type="InterPro" id="IPR013083">
    <property type="entry name" value="Znf_RING/FYVE/PHD"/>
</dbReference>
<dbReference type="SUPFAM" id="SSF57903">
    <property type="entry name" value="FYVE/PHD zinc finger"/>
    <property type="match status" value="1"/>
</dbReference>
<dbReference type="GO" id="GO:0008270">
    <property type="term" value="F:zinc ion binding"/>
    <property type="evidence" value="ECO:0007669"/>
    <property type="project" value="UniProtKB-KW"/>
</dbReference>
<comment type="subcellular location">
    <subcellularLocation>
        <location evidence="1">Nucleus</location>
    </subcellularLocation>
</comment>
<evidence type="ECO:0000256" key="5">
    <source>
        <dbReference type="ARBA" id="ARBA00023242"/>
    </source>
</evidence>
<proteinExistence type="predicted"/>
<evidence type="ECO:0000259" key="8">
    <source>
        <dbReference type="PROSITE" id="PS50016"/>
    </source>
</evidence>
<evidence type="ECO:0000256" key="1">
    <source>
        <dbReference type="ARBA" id="ARBA00004123"/>
    </source>
</evidence>
<sequence>MRLRQFGPYRVFEDGSNGNWVSNNHDPVAMGLGAFRERERDMINAGNHRSMAMEFNAILERDRNALNMGFIRSMAPEFNVFAEREGNTISGEGQGHIMHASELSRIGACSLGRGPDFGQVMIDNYSNVAVNYGEYEYLHQGNPLMAFTSNFAPNIGDRSIGESTVKEIGFSRGTLNEMSDGITHLQFDNLMDNVVQREHLDSSLNQGKKQDRRKKQAMVPTSSMCTGPITLERENPVEINGFNNAVSNPVQDEAPQETHVIEKEHKAQHPLAGPLLAAGWKIITRPGNGRAYGDSIYVSPSGAAYHSLPLALDTMNRELSKQKEREWVGSLCTMDGMTKKALMGYTPDLNVQCDSSSVGQAISGKKNYHAVREPVEPVVTMGDLSLPKIKRNKTQKANRKRERKEGDDEMILNDDGEKNPVCKVKRKRKSGEGTIDQNIALAVEQSEKVGLSRHTQETRKTIHYEGDGDKITGSRAILHILGLGEQVFTPNTCGTIQHGNKLPGVPGAFLSPAGEPRTTQSTSGEPKIPTNGTMDFIEFITGTPHIDVEKMTAKEMPNLVFQMQNSENWLSQQRSGKEVEKVRDKESSISTIKNQNLGNEFLQARKELSNEIVAMKCNSSHLVPEKGKKSESATIVAGFESKHGKVKAGKHSLTSATKKSASKSSSIQNSRKRNRGGGCELLVRRSMKGENQEDSLLEGKRNVLSWLIDTGYLIESESVFYKIKRSTGGTLRGRITREGIRCNCCRKVVSLSVFEVHAGSCLCQPWDNICLASGKTLMQCLREAWEEEKKSREAGLRVVELNGPDENDDTCGICADGGDLICCDNCPSTFHQECLMLKDLPEGSWYCRHCKCAFCMLPSDKADEKSVLLSCNQCGIKYHSKCLYGNTIQEMTDALTYCGNNCQKVAVCLSNIIGLRNPLEGGFYWTLLKRRDKDEGCVFNQRLSVLECNVKLAVALSVMDECFVPLVDPISGLDMISQVVYNCGSNFSRLNYEGFYTITLEKEDEIISVASLRLHGTKLAEMPFIGTRPMYRRRGMCRRLLIAIENMLSSLKVETLIIPAISDLLETWTEVFSFKPLESSHKNEMRKLNMMIFADTVLLQKSICMVTKEDMQEGSRHAANVGKLGNNIQEPKSLLNLSGSMDSNGALIGIGHPSSRAYNRFITEESGPKNTTLGPYKFINDHVVSKSPMEFFQEKASNSANCEVYSVQGFVCPQAMHHLDTTVDKRVVNIGLVDTSLSSENMLKLEDHSPLWTQSTKESRDTHVDVRHCGLPMENLLSIQS</sequence>
<dbReference type="Gramene" id="ERN16161">
    <property type="protein sequence ID" value="ERN16161"/>
    <property type="gene ID" value="AMTR_s00030p00227000"/>
</dbReference>
<evidence type="ECO:0000256" key="3">
    <source>
        <dbReference type="ARBA" id="ARBA00022771"/>
    </source>
</evidence>
<dbReference type="Gene3D" id="3.30.40.10">
    <property type="entry name" value="Zinc/RING finger domain, C3HC4 (zinc finger)"/>
    <property type="match status" value="1"/>
</dbReference>
<gene>
    <name evidence="9" type="ORF">AMTR_s00030p00227000</name>
</gene>
<dbReference type="PANTHER" id="PTHR46309">
    <property type="entry name" value="PHD FINGER PROTEIN 12"/>
    <property type="match status" value="1"/>
</dbReference>
<feature type="region of interest" description="Disordered" evidence="7">
    <location>
        <begin position="513"/>
        <end position="532"/>
    </location>
</feature>